<reference evidence="3" key="2">
    <citation type="submission" date="2025-09" db="UniProtKB">
        <authorList>
            <consortium name="Ensembl"/>
        </authorList>
    </citation>
    <scope>IDENTIFICATION</scope>
</reference>
<reference evidence="3" key="1">
    <citation type="submission" date="2025-08" db="UniProtKB">
        <authorList>
            <consortium name="Ensembl"/>
        </authorList>
    </citation>
    <scope>IDENTIFICATION</scope>
</reference>
<dbReference type="AlphaFoldDB" id="A0A8C4GRB8"/>
<dbReference type="InterPro" id="IPR026642">
    <property type="entry name" value="Glcci1/FAM117"/>
</dbReference>
<dbReference type="Proteomes" id="UP000694389">
    <property type="component" value="Unassembled WGS sequence"/>
</dbReference>
<evidence type="ECO:0000256" key="1">
    <source>
        <dbReference type="ARBA" id="ARBA00022553"/>
    </source>
</evidence>
<dbReference type="PANTHER" id="PTHR14972:SF7">
    <property type="entry name" value="PROTEIN FAM117A"/>
    <property type="match status" value="1"/>
</dbReference>
<feature type="region of interest" description="Disordered" evidence="2">
    <location>
        <begin position="53"/>
        <end position="81"/>
    </location>
</feature>
<feature type="compositionally biased region" description="Polar residues" evidence="2">
    <location>
        <begin position="53"/>
        <end position="62"/>
    </location>
</feature>
<dbReference type="PANTHER" id="PTHR14972">
    <property type="entry name" value="AGAP011572-PA"/>
    <property type="match status" value="1"/>
</dbReference>
<gene>
    <name evidence="3" type="primary">fam117aa</name>
</gene>
<dbReference type="Pfam" id="PF15388">
    <property type="entry name" value="FAM117"/>
    <property type="match status" value="3"/>
</dbReference>
<dbReference type="GeneTree" id="ENSGT00950000183046"/>
<feature type="compositionally biased region" description="Basic residues" evidence="2">
    <location>
        <begin position="68"/>
        <end position="77"/>
    </location>
</feature>
<dbReference type="Ensembl" id="ENSDLAT00005028200.2">
    <property type="protein sequence ID" value="ENSDLAP00005026400.2"/>
    <property type="gene ID" value="ENSDLAG00005011944.2"/>
</dbReference>
<accession>A0A8C4GRB8</accession>
<keyword evidence="1" id="KW-0597">Phosphoprotein</keyword>
<proteinExistence type="predicted"/>
<keyword evidence="4" id="KW-1185">Reference proteome</keyword>
<organism evidence="3 4">
    <name type="scientific">Dicentrarchus labrax</name>
    <name type="common">European seabass</name>
    <name type="synonym">Morone labrax</name>
    <dbReference type="NCBI Taxonomy" id="13489"/>
    <lineage>
        <taxon>Eukaryota</taxon>
        <taxon>Metazoa</taxon>
        <taxon>Chordata</taxon>
        <taxon>Craniata</taxon>
        <taxon>Vertebrata</taxon>
        <taxon>Euteleostomi</taxon>
        <taxon>Actinopterygii</taxon>
        <taxon>Neopterygii</taxon>
        <taxon>Teleostei</taxon>
        <taxon>Neoteleostei</taxon>
        <taxon>Acanthomorphata</taxon>
        <taxon>Eupercaria</taxon>
        <taxon>Moronidae</taxon>
        <taxon>Dicentrarchus</taxon>
    </lineage>
</organism>
<name>A0A8C4GRB8_DICLA</name>
<evidence type="ECO:0000313" key="4">
    <source>
        <dbReference type="Proteomes" id="UP000694389"/>
    </source>
</evidence>
<sequence length="279" mass="30119">MCFVFPKADRTSARPPKPTIRRTLSLDAIVGPYLQGQWPKEAESTAVTCVNDKATQTPSSWAEETRGRRSSGGHKRSASWGSAEHLREASTLVHHYSSSLISCFSLVFAPFTPTLPLIILDIPDGHRAPVPAQRCSSGSQKPVDCETLCPSPSTSLPSFALDPPLLQPCSSSPRPNKTCSFQREPPEGCERVRVCEEALSACQDEPLLLQPSCPDPNKVNFTPHGGSAFCPVSLLKPLLPSMDLLFRGLSVSPVTGCPGQASPTRVPTDYLWLPDSSVL</sequence>
<evidence type="ECO:0000313" key="3">
    <source>
        <dbReference type="Ensembl" id="ENSDLAP00005026400.2"/>
    </source>
</evidence>
<protein>
    <submittedName>
        <fullName evidence="3">Family with sequence similarity 117 member Aa</fullName>
    </submittedName>
</protein>
<evidence type="ECO:0000256" key="2">
    <source>
        <dbReference type="SAM" id="MobiDB-lite"/>
    </source>
</evidence>